<sequence>MPEASNVSTTRSNQPRKAEKTPHVGPVHVLLRVRSENGETIAAHQQMVALKGTALLGKTGQAIGPAFRDGINKQIADGVRTFLFLTTREGWNGPYVTFRCLLRGVSATVGAGKKGLIPAYYAFDTTDVKTWFELASVERLTRDEMDKIFVLSSGRSIMSSISSSATVFRVGISATRV</sequence>
<evidence type="ECO:0000313" key="1">
    <source>
        <dbReference type="EMBL" id="MBB5341992.1"/>
    </source>
</evidence>
<accession>A0ACC5P5C9</accession>
<protein>
    <submittedName>
        <fullName evidence="1">Uncharacterized protein</fullName>
    </submittedName>
</protein>
<name>A0ACC5P5C9_9BACT</name>
<comment type="caution">
    <text evidence="1">The sequence shown here is derived from an EMBL/GenBank/DDBJ whole genome shotgun (WGS) entry which is preliminary data.</text>
</comment>
<reference evidence="1" key="1">
    <citation type="submission" date="2020-08" db="EMBL/GenBank/DDBJ databases">
        <title>Genomic Encyclopedia of Type Strains, Phase IV (KMG-V): Genome sequencing to study the core and pangenomes of soil and plant-associated prokaryotes.</title>
        <authorList>
            <person name="Whitman W."/>
        </authorList>
    </citation>
    <scope>NUCLEOTIDE SEQUENCE</scope>
    <source>
        <strain evidence="1">M8UP15</strain>
    </source>
</reference>
<dbReference type="Proteomes" id="UP000569005">
    <property type="component" value="Unassembled WGS sequence"/>
</dbReference>
<evidence type="ECO:0000313" key="2">
    <source>
        <dbReference type="Proteomes" id="UP000569005"/>
    </source>
</evidence>
<gene>
    <name evidence="1" type="ORF">HDF13_004381</name>
</gene>
<dbReference type="EMBL" id="JACHEA010000003">
    <property type="protein sequence ID" value="MBB5341992.1"/>
    <property type="molecule type" value="Genomic_DNA"/>
</dbReference>
<proteinExistence type="predicted"/>
<organism evidence="1 2">
    <name type="scientific">Tunturiibacter gelidiferens</name>
    <dbReference type="NCBI Taxonomy" id="3069689"/>
    <lineage>
        <taxon>Bacteria</taxon>
        <taxon>Pseudomonadati</taxon>
        <taxon>Acidobacteriota</taxon>
        <taxon>Terriglobia</taxon>
        <taxon>Terriglobales</taxon>
        <taxon>Acidobacteriaceae</taxon>
        <taxon>Tunturiibacter</taxon>
    </lineage>
</organism>
<keyword evidence="2" id="KW-1185">Reference proteome</keyword>